<protein>
    <submittedName>
        <fullName evidence="1">Uncharacterized protein</fullName>
    </submittedName>
</protein>
<dbReference type="EMBL" id="GEZM01023514">
    <property type="protein sequence ID" value="JAV88346.1"/>
    <property type="molecule type" value="Transcribed_RNA"/>
</dbReference>
<dbReference type="EMBL" id="GEZM01023515">
    <property type="protein sequence ID" value="JAV88343.1"/>
    <property type="molecule type" value="Transcribed_RNA"/>
</dbReference>
<dbReference type="EMBL" id="GEZM01023516">
    <property type="protein sequence ID" value="JAV88342.1"/>
    <property type="molecule type" value="Transcribed_RNA"/>
</dbReference>
<reference evidence="1" key="1">
    <citation type="journal article" date="2016" name="Sci. Rep.">
        <title>Molecular characterization of firefly nuptial gifts: a multi-omics approach sheds light on postcopulatory sexual selection.</title>
        <authorList>
            <person name="Al-Wathiqui N."/>
            <person name="Fallon T.R."/>
            <person name="South A."/>
            <person name="Weng J.K."/>
            <person name="Lewis S.M."/>
        </authorList>
    </citation>
    <scope>NUCLEOTIDE SEQUENCE</scope>
</reference>
<dbReference type="EMBL" id="GEZM01023512">
    <property type="protein sequence ID" value="JAV88352.1"/>
    <property type="molecule type" value="Transcribed_RNA"/>
</dbReference>
<proteinExistence type="predicted"/>
<evidence type="ECO:0000313" key="1">
    <source>
        <dbReference type="EMBL" id="JAV88352.1"/>
    </source>
</evidence>
<accession>A0A1Y1MRM0</accession>
<dbReference type="AlphaFoldDB" id="A0A1Y1MRM0"/>
<organism evidence="1">
    <name type="scientific">Photinus pyralis</name>
    <name type="common">Common eastern firefly</name>
    <name type="synonym">Lampyris pyralis</name>
    <dbReference type="NCBI Taxonomy" id="7054"/>
    <lineage>
        <taxon>Eukaryota</taxon>
        <taxon>Metazoa</taxon>
        <taxon>Ecdysozoa</taxon>
        <taxon>Arthropoda</taxon>
        <taxon>Hexapoda</taxon>
        <taxon>Insecta</taxon>
        <taxon>Pterygota</taxon>
        <taxon>Neoptera</taxon>
        <taxon>Endopterygota</taxon>
        <taxon>Coleoptera</taxon>
        <taxon>Polyphaga</taxon>
        <taxon>Elateriformia</taxon>
        <taxon>Elateroidea</taxon>
        <taxon>Lampyridae</taxon>
        <taxon>Lampyrinae</taxon>
        <taxon>Photinus</taxon>
    </lineage>
</organism>
<sequence>MNAKRRVLHNAVQILTSAGSSTTQSGNIHRDRQNGYVQGVLGHFLKRKTKEQLNLFRFGDATALILKIKTFYFGNVYISQCASKACKPFTTNVRHSFTCCEIDCLKDYPNA</sequence>
<dbReference type="EMBL" id="GEZM01023513">
    <property type="protein sequence ID" value="JAV88350.1"/>
    <property type="molecule type" value="Transcribed_RNA"/>
</dbReference>
<name>A0A1Y1MRM0_PHOPY</name>